<geneLocation type="mitochondrion" evidence="12"/>
<dbReference type="EMBL" id="KX437738">
    <property type="protein sequence ID" value="ATC73017.1"/>
    <property type="molecule type" value="Genomic_DNA"/>
</dbReference>
<feature type="transmembrane region" description="Helical" evidence="11">
    <location>
        <begin position="6"/>
        <end position="25"/>
    </location>
</feature>
<keyword evidence="5" id="KW-1278">Translocase</keyword>
<comment type="catalytic activity">
    <reaction evidence="10">
        <text>a ubiquinone + NADH + 5 H(+)(in) = a ubiquinol + NAD(+) + 4 H(+)(out)</text>
        <dbReference type="Rhea" id="RHEA:29091"/>
        <dbReference type="Rhea" id="RHEA-COMP:9565"/>
        <dbReference type="Rhea" id="RHEA-COMP:9566"/>
        <dbReference type="ChEBI" id="CHEBI:15378"/>
        <dbReference type="ChEBI" id="CHEBI:16389"/>
        <dbReference type="ChEBI" id="CHEBI:17976"/>
        <dbReference type="ChEBI" id="CHEBI:57540"/>
        <dbReference type="ChEBI" id="CHEBI:57945"/>
        <dbReference type="EC" id="7.1.1.2"/>
    </reaction>
</comment>
<comment type="similarity">
    <text evidence="2">Belongs to the complex I subunit 4L family.</text>
</comment>
<evidence type="ECO:0000256" key="3">
    <source>
        <dbReference type="ARBA" id="ARBA00016612"/>
    </source>
</evidence>
<evidence type="ECO:0000256" key="6">
    <source>
        <dbReference type="ARBA" id="ARBA00022989"/>
    </source>
</evidence>
<comment type="subcellular location">
    <subcellularLocation>
        <location evidence="1">Membrane</location>
        <topology evidence="1">Multi-pass membrane protein</topology>
    </subcellularLocation>
</comment>
<accession>A0A343K1A9</accession>
<keyword evidence="4 11" id="KW-0812">Transmembrane</keyword>
<evidence type="ECO:0000313" key="12">
    <source>
        <dbReference type="EMBL" id="ATC73017.1"/>
    </source>
</evidence>
<sequence length="97" mass="11368">MKTLKLIEMLFIYMYITSLFSLILIRKHVFLCLLSLEMIVISLLLLLINYFLLFSSSLYIMVIMMIFFVCEGVLGLSVLVSMIRCYGNDYLNSLSMW</sequence>
<dbReference type="GO" id="GO:0008137">
    <property type="term" value="F:NADH dehydrogenase (ubiquinone) activity"/>
    <property type="evidence" value="ECO:0007669"/>
    <property type="project" value="UniProtKB-EC"/>
</dbReference>
<evidence type="ECO:0000256" key="4">
    <source>
        <dbReference type="ARBA" id="ARBA00022692"/>
    </source>
</evidence>
<gene>
    <name evidence="12" type="primary">nad4l</name>
</gene>
<dbReference type="InterPro" id="IPR039428">
    <property type="entry name" value="NUOK/Mnh_C1-like"/>
</dbReference>
<keyword evidence="6 11" id="KW-1133">Transmembrane helix</keyword>
<feature type="transmembrane region" description="Helical" evidence="11">
    <location>
        <begin position="30"/>
        <end position="52"/>
    </location>
</feature>
<proteinExistence type="inferred from homology"/>
<name>A0A343K1A9_9HEMI</name>
<keyword evidence="7" id="KW-0520">NAD</keyword>
<evidence type="ECO:0000256" key="9">
    <source>
        <dbReference type="ARBA" id="ARBA00031586"/>
    </source>
</evidence>
<evidence type="ECO:0000256" key="1">
    <source>
        <dbReference type="ARBA" id="ARBA00004141"/>
    </source>
</evidence>
<keyword evidence="8 11" id="KW-0472">Membrane</keyword>
<dbReference type="Gene3D" id="1.10.287.3510">
    <property type="match status" value="1"/>
</dbReference>
<evidence type="ECO:0000256" key="7">
    <source>
        <dbReference type="ARBA" id="ARBA00023027"/>
    </source>
</evidence>
<evidence type="ECO:0000256" key="8">
    <source>
        <dbReference type="ARBA" id="ARBA00023136"/>
    </source>
</evidence>
<dbReference type="AlphaFoldDB" id="A0A343K1A9"/>
<keyword evidence="12" id="KW-0496">Mitochondrion</keyword>
<protein>
    <recommendedName>
        <fullName evidence="3">NADH-ubiquinone oxidoreductase chain 4L</fullName>
    </recommendedName>
    <alternativeName>
        <fullName evidence="9">NADH dehydrogenase subunit 4L</fullName>
    </alternativeName>
</protein>
<evidence type="ECO:0000256" key="10">
    <source>
        <dbReference type="ARBA" id="ARBA00049551"/>
    </source>
</evidence>
<dbReference type="Pfam" id="PF00420">
    <property type="entry name" value="Oxidored_q2"/>
    <property type="match status" value="1"/>
</dbReference>
<reference evidence="12" key="1">
    <citation type="journal article" date="2017" name="Zool. J. Linn. Soc.">
        <title>Insufficient power of mitogenomic data in resolving the auchenorrhynchan monophyly.</title>
        <authorList>
            <person name="Song N."/>
            <person name="Cai W."/>
            <person name="Li H."/>
        </authorList>
    </citation>
    <scope>NUCLEOTIDE SEQUENCE</scope>
</reference>
<evidence type="ECO:0000256" key="5">
    <source>
        <dbReference type="ARBA" id="ARBA00022967"/>
    </source>
</evidence>
<organism evidence="12">
    <name type="scientific">Balclutha sp. EMHAU-2015-Zz052711</name>
    <dbReference type="NCBI Taxonomy" id="2036851"/>
    <lineage>
        <taxon>Eukaryota</taxon>
        <taxon>Metazoa</taxon>
        <taxon>Ecdysozoa</taxon>
        <taxon>Arthropoda</taxon>
        <taxon>Hexapoda</taxon>
        <taxon>Insecta</taxon>
        <taxon>Pterygota</taxon>
        <taxon>Neoptera</taxon>
        <taxon>Paraneoptera</taxon>
        <taxon>Hemiptera</taxon>
        <taxon>Auchenorrhyncha</taxon>
        <taxon>Membracoidea</taxon>
        <taxon>Cicadellidae</taxon>
        <taxon>Deltocephalinae</taxon>
        <taxon>Balclutha</taxon>
    </lineage>
</organism>
<evidence type="ECO:0000256" key="11">
    <source>
        <dbReference type="SAM" id="Phobius"/>
    </source>
</evidence>
<dbReference type="GO" id="GO:0016020">
    <property type="term" value="C:membrane"/>
    <property type="evidence" value="ECO:0007669"/>
    <property type="project" value="UniProtKB-SubCell"/>
</dbReference>
<feature type="transmembrane region" description="Helical" evidence="11">
    <location>
        <begin position="58"/>
        <end position="80"/>
    </location>
</feature>
<evidence type="ECO:0000256" key="2">
    <source>
        <dbReference type="ARBA" id="ARBA00010519"/>
    </source>
</evidence>